<organism evidence="2 3">
    <name type="scientific">Nicotiana sylvestris</name>
    <name type="common">Wood tobacco</name>
    <name type="synonym">South American tobacco</name>
    <dbReference type="NCBI Taxonomy" id="4096"/>
    <lineage>
        <taxon>Eukaryota</taxon>
        <taxon>Viridiplantae</taxon>
        <taxon>Streptophyta</taxon>
        <taxon>Embryophyta</taxon>
        <taxon>Tracheophyta</taxon>
        <taxon>Spermatophyta</taxon>
        <taxon>Magnoliopsida</taxon>
        <taxon>eudicotyledons</taxon>
        <taxon>Gunneridae</taxon>
        <taxon>Pentapetalae</taxon>
        <taxon>asterids</taxon>
        <taxon>lamiids</taxon>
        <taxon>Solanales</taxon>
        <taxon>Solanaceae</taxon>
        <taxon>Nicotianoideae</taxon>
        <taxon>Nicotianeae</taxon>
        <taxon>Nicotiana</taxon>
    </lineage>
</organism>
<evidence type="ECO:0000313" key="2">
    <source>
        <dbReference type="Proteomes" id="UP000189701"/>
    </source>
</evidence>
<dbReference type="AlphaFoldDB" id="A0A1U7W9A9"/>
<protein>
    <submittedName>
        <fullName evidence="3">Uncharacterized protein LOC104226319</fullName>
    </submittedName>
</protein>
<name>A0A1U7W9A9_NICSY</name>
<evidence type="ECO:0000259" key="1">
    <source>
        <dbReference type="Pfam" id="PF17921"/>
    </source>
</evidence>
<dbReference type="PANTHER" id="PTHR48475">
    <property type="entry name" value="RIBONUCLEASE H"/>
    <property type="match status" value="1"/>
</dbReference>
<dbReference type="PANTHER" id="PTHR48475:SF2">
    <property type="entry name" value="RIBONUCLEASE H"/>
    <property type="match status" value="1"/>
</dbReference>
<proteinExistence type="predicted"/>
<dbReference type="Pfam" id="PF17921">
    <property type="entry name" value="Integrase_H2C2"/>
    <property type="match status" value="1"/>
</dbReference>
<dbReference type="GeneID" id="104226319"/>
<accession>A0A1U7W9A9</accession>
<dbReference type="RefSeq" id="XP_009776587.1">
    <property type="nucleotide sequence ID" value="XM_009778285.1"/>
</dbReference>
<gene>
    <name evidence="3" type="primary">LOC104226319</name>
</gene>
<reference evidence="2" key="1">
    <citation type="journal article" date="2013" name="Genome Biol.">
        <title>Reference genomes and transcriptomes of Nicotiana sylvestris and Nicotiana tomentosiformis.</title>
        <authorList>
            <person name="Sierro N."/>
            <person name="Battey J.N."/>
            <person name="Ouadi S."/>
            <person name="Bovet L."/>
            <person name="Goepfert S."/>
            <person name="Bakaher N."/>
            <person name="Peitsch M.C."/>
            <person name="Ivanov N.V."/>
        </authorList>
    </citation>
    <scope>NUCLEOTIDE SEQUENCE [LARGE SCALE GENOMIC DNA]</scope>
</reference>
<dbReference type="Proteomes" id="UP000189701">
    <property type="component" value="Unplaced"/>
</dbReference>
<dbReference type="KEGG" id="nsy:104226319"/>
<keyword evidence="2" id="KW-1185">Reference proteome</keyword>
<evidence type="ECO:0000313" key="3">
    <source>
        <dbReference type="RefSeq" id="XP_009776587.1"/>
    </source>
</evidence>
<dbReference type="OrthoDB" id="1690717at2759"/>
<dbReference type="Gene3D" id="1.10.340.70">
    <property type="match status" value="1"/>
</dbReference>
<dbReference type="eggNOG" id="KOG0017">
    <property type="taxonomic scope" value="Eukaryota"/>
</dbReference>
<reference evidence="3" key="2">
    <citation type="submission" date="2025-08" db="UniProtKB">
        <authorList>
            <consortium name="RefSeq"/>
        </authorList>
    </citation>
    <scope>IDENTIFICATION</scope>
    <source>
        <tissue evidence="3">Leaf</tissue>
    </source>
</reference>
<feature type="domain" description="Integrase zinc-binding" evidence="1">
    <location>
        <begin position="77"/>
        <end position="126"/>
    </location>
</feature>
<dbReference type="InterPro" id="IPR041588">
    <property type="entry name" value="Integrase_H2C2"/>
</dbReference>
<sequence>MVDEGHAGINSTSLTWDWRNKYIEYLKNGKLPLDYKELRALRIKVARFTLDEDGTLYRRTFDGPLAVSLGPGDTYYVLGEIHEGTCGNHSSADSLICKIVRAGYYWDNMEKDIKEFIRKCDKCQRCSIEDVKKTPQHEDLSS</sequence>